<reference evidence="5 6" key="1">
    <citation type="submission" date="2020-08" db="EMBL/GenBank/DDBJ databases">
        <authorList>
            <person name="Hejnol A."/>
        </authorList>
    </citation>
    <scope>NUCLEOTIDE SEQUENCE [LARGE SCALE GENOMIC DNA]</scope>
</reference>
<evidence type="ECO:0000256" key="3">
    <source>
        <dbReference type="ARBA" id="ARBA00022679"/>
    </source>
</evidence>
<evidence type="ECO:0000313" key="6">
    <source>
        <dbReference type="Proteomes" id="UP000549394"/>
    </source>
</evidence>
<dbReference type="EMBL" id="CAJFCJ010000020">
    <property type="protein sequence ID" value="CAD5124335.1"/>
    <property type="molecule type" value="Genomic_DNA"/>
</dbReference>
<proteinExistence type="inferred from homology"/>
<dbReference type="Gene3D" id="3.40.50.150">
    <property type="entry name" value="Vaccinia Virus protein VP39"/>
    <property type="match status" value="1"/>
</dbReference>
<dbReference type="InterPro" id="IPR026113">
    <property type="entry name" value="METTL2/6/8-like"/>
</dbReference>
<dbReference type="OrthoDB" id="417697at2759"/>
<accession>A0A7I8W721</accession>
<dbReference type="GO" id="GO:0008757">
    <property type="term" value="F:S-adenosylmethionine-dependent methyltransferase activity"/>
    <property type="evidence" value="ECO:0007669"/>
    <property type="project" value="UniProtKB-ARBA"/>
</dbReference>
<dbReference type="InterPro" id="IPR029063">
    <property type="entry name" value="SAM-dependent_MTases_sf"/>
</dbReference>
<dbReference type="InterPro" id="IPR013217">
    <property type="entry name" value="Methyltransf_12"/>
</dbReference>
<dbReference type="PANTHER" id="PTHR22809">
    <property type="entry name" value="METHYLTRANSFERASE-RELATED"/>
    <property type="match status" value="1"/>
</dbReference>
<evidence type="ECO:0000256" key="2">
    <source>
        <dbReference type="ARBA" id="ARBA00022603"/>
    </source>
</evidence>
<keyword evidence="3" id="KW-0808">Transferase</keyword>
<dbReference type="CDD" id="cd02440">
    <property type="entry name" value="AdoMet_MTases"/>
    <property type="match status" value="1"/>
</dbReference>
<dbReference type="AlphaFoldDB" id="A0A7I8W721"/>
<organism evidence="5 6">
    <name type="scientific">Dimorphilus gyrociliatus</name>
    <dbReference type="NCBI Taxonomy" id="2664684"/>
    <lineage>
        <taxon>Eukaryota</taxon>
        <taxon>Metazoa</taxon>
        <taxon>Spiralia</taxon>
        <taxon>Lophotrochozoa</taxon>
        <taxon>Annelida</taxon>
        <taxon>Polychaeta</taxon>
        <taxon>Polychaeta incertae sedis</taxon>
        <taxon>Dinophilidae</taxon>
        <taxon>Dimorphilus</taxon>
    </lineage>
</organism>
<name>A0A7I8W721_9ANNE</name>
<keyword evidence="6" id="KW-1185">Reference proteome</keyword>
<feature type="domain" description="Methyltransferase type 12" evidence="4">
    <location>
        <begin position="76"/>
        <end position="178"/>
    </location>
</feature>
<dbReference type="Pfam" id="PF08242">
    <property type="entry name" value="Methyltransf_12"/>
    <property type="match status" value="1"/>
</dbReference>
<dbReference type="PANTHER" id="PTHR22809:SF5">
    <property type="entry name" value="TRNA N(3)-METHYLCYTIDINE METHYLTRANSFERASE METTL6"/>
    <property type="match status" value="1"/>
</dbReference>
<dbReference type="SUPFAM" id="SSF53335">
    <property type="entry name" value="S-adenosyl-L-methionine-dependent methyltransferases"/>
    <property type="match status" value="1"/>
</dbReference>
<evidence type="ECO:0000256" key="1">
    <source>
        <dbReference type="ARBA" id="ARBA00009725"/>
    </source>
</evidence>
<dbReference type="Proteomes" id="UP000549394">
    <property type="component" value="Unassembled WGS sequence"/>
</dbReference>
<sequence>MEKPPKEVTEEDLERLEANVQISDFKKNKLEIDAKKNWDIFYKRNTTNFFKDRQWTTREFEELCDVEDENKEITLLEVGCGVGNFVLPLLEKNKNAFIYACDFSPRAVKFLQDNPIYEASDRCKTFECDVTKDSLSETVQPNSVDIASLIFVLSAIHPEKMLYSIENIYKVLKPGGILIFRDYGLYDHAMLRFAPNKKLDENLYVRQDGTRSYFFTTGILKILIR</sequence>
<dbReference type="PIRSF" id="PIRSF037755">
    <property type="entry name" value="Mettl2_prd"/>
    <property type="match status" value="1"/>
</dbReference>
<comment type="caution">
    <text evidence="5">The sequence shown here is derived from an EMBL/GenBank/DDBJ whole genome shotgun (WGS) entry which is preliminary data.</text>
</comment>
<dbReference type="GO" id="GO:0032259">
    <property type="term" value="P:methylation"/>
    <property type="evidence" value="ECO:0007669"/>
    <property type="project" value="UniProtKB-KW"/>
</dbReference>
<evidence type="ECO:0000313" key="5">
    <source>
        <dbReference type="EMBL" id="CAD5124335.1"/>
    </source>
</evidence>
<protein>
    <submittedName>
        <fullName evidence="5">DgyrCDS12627</fullName>
    </submittedName>
</protein>
<evidence type="ECO:0000259" key="4">
    <source>
        <dbReference type="Pfam" id="PF08242"/>
    </source>
</evidence>
<dbReference type="GO" id="GO:0008173">
    <property type="term" value="F:RNA methyltransferase activity"/>
    <property type="evidence" value="ECO:0007669"/>
    <property type="project" value="UniProtKB-ARBA"/>
</dbReference>
<gene>
    <name evidence="5" type="ORF">DGYR_LOCUS11889</name>
</gene>
<comment type="similarity">
    <text evidence="1">Belongs to the methyltransferase superfamily. METL family.</text>
</comment>
<keyword evidence="2" id="KW-0489">Methyltransferase</keyword>